<sequence>MRIESIMRRQVITASPTTTIGEALQLLRENKIRHLPVVEQERLVGILSDRDLREALPSILLPKKDDETIFGKPVSEIMKRQVLTAHPLDFIEDAAVQIYESKVGSLPVVEGNRLVGIITESDLFNSLIELFGVNKPSSHIEVEVDDRVGMLAEVSQVFREAQVNVSSIVVFPGSKPAKKSLVFRAQTIDPRPIVQKLRDHGFTVIAPGEGGTSH</sequence>
<dbReference type="InterPro" id="IPR002912">
    <property type="entry name" value="ACT_dom"/>
</dbReference>
<evidence type="ECO:0000256" key="2">
    <source>
        <dbReference type="PROSITE-ProRule" id="PRU00703"/>
    </source>
</evidence>
<dbReference type="PROSITE" id="PS51371">
    <property type="entry name" value="CBS"/>
    <property type="match status" value="2"/>
</dbReference>
<reference evidence="4 5" key="1">
    <citation type="submission" date="2013-03" db="EMBL/GenBank/DDBJ databases">
        <title>Assembly of a new bacterial strain Brevibacillus borstelensis AK1.</title>
        <authorList>
            <person name="Rajan I."/>
            <person name="PoliReddy D."/>
            <person name="Sugumar T."/>
            <person name="Rathinam K."/>
            <person name="Alqarawi S."/>
            <person name="Khalil A.B."/>
            <person name="Sivakumar N."/>
        </authorList>
    </citation>
    <scope>NUCLEOTIDE SEQUENCE [LARGE SCALE GENOMIC DNA]</scope>
    <source>
        <strain evidence="4 5">AK1</strain>
    </source>
</reference>
<dbReference type="OrthoDB" id="9781631at2"/>
<dbReference type="SUPFAM" id="SSF54631">
    <property type="entry name" value="CBS-domain pair"/>
    <property type="match status" value="1"/>
</dbReference>
<dbReference type="InterPro" id="IPR046342">
    <property type="entry name" value="CBS_dom_sf"/>
</dbReference>
<keyword evidence="2" id="KW-0129">CBS domain</keyword>
<evidence type="ECO:0000256" key="1">
    <source>
        <dbReference type="ARBA" id="ARBA00022737"/>
    </source>
</evidence>
<feature type="domain" description="CBS" evidence="3">
    <location>
        <begin position="78"/>
        <end position="137"/>
    </location>
</feature>
<proteinExistence type="predicted"/>
<dbReference type="SMART" id="SM00116">
    <property type="entry name" value="CBS"/>
    <property type="match status" value="2"/>
</dbReference>
<dbReference type="Proteomes" id="UP000012081">
    <property type="component" value="Unassembled WGS sequence"/>
</dbReference>
<evidence type="ECO:0000313" key="4">
    <source>
        <dbReference type="EMBL" id="EMT52132.1"/>
    </source>
</evidence>
<organism evidence="4 5">
    <name type="scientific">Brevibacillus borstelensis AK1</name>
    <dbReference type="NCBI Taxonomy" id="1300222"/>
    <lineage>
        <taxon>Bacteria</taxon>
        <taxon>Bacillati</taxon>
        <taxon>Bacillota</taxon>
        <taxon>Bacilli</taxon>
        <taxon>Bacillales</taxon>
        <taxon>Paenibacillaceae</taxon>
        <taxon>Brevibacillus</taxon>
    </lineage>
</organism>
<dbReference type="InterPro" id="IPR000644">
    <property type="entry name" value="CBS_dom"/>
</dbReference>
<keyword evidence="1" id="KW-0677">Repeat</keyword>
<name>M8DFE5_9BACL</name>
<dbReference type="PATRIC" id="fig|1300222.3.peg.3105"/>
<gene>
    <name evidence="4" type="ORF">I532_14853</name>
</gene>
<dbReference type="Gene3D" id="3.10.580.10">
    <property type="entry name" value="CBS-domain"/>
    <property type="match status" value="1"/>
</dbReference>
<dbReference type="SUPFAM" id="SSF55021">
    <property type="entry name" value="ACT-like"/>
    <property type="match status" value="1"/>
</dbReference>
<evidence type="ECO:0000313" key="5">
    <source>
        <dbReference type="Proteomes" id="UP000012081"/>
    </source>
</evidence>
<accession>M8DFE5</accession>
<dbReference type="RefSeq" id="WP_003389175.1">
    <property type="nucleotide sequence ID" value="NZ_APBN01000005.1"/>
</dbReference>
<dbReference type="PANTHER" id="PTHR48108:SF2">
    <property type="entry name" value="ACETOIN UTILIZATION PROTEIN ACUB"/>
    <property type="match status" value="1"/>
</dbReference>
<protein>
    <submittedName>
        <fullName evidence="4">Acetoin utilization protein AcuB</fullName>
    </submittedName>
</protein>
<comment type="caution">
    <text evidence="4">The sequence shown here is derived from an EMBL/GenBank/DDBJ whole genome shotgun (WGS) entry which is preliminary data.</text>
</comment>
<dbReference type="InterPro" id="IPR051462">
    <property type="entry name" value="CBS_domain-containing"/>
</dbReference>
<dbReference type="STRING" id="1300222.I532_14853"/>
<evidence type="ECO:0000259" key="3">
    <source>
        <dbReference type="PROSITE" id="PS51371"/>
    </source>
</evidence>
<dbReference type="CDD" id="cd04584">
    <property type="entry name" value="CBS_pair_AcuB_like"/>
    <property type="match status" value="1"/>
</dbReference>
<keyword evidence="5" id="KW-1185">Reference proteome</keyword>
<dbReference type="GeneID" id="89498698"/>
<feature type="domain" description="CBS" evidence="3">
    <location>
        <begin position="7"/>
        <end position="67"/>
    </location>
</feature>
<dbReference type="Gene3D" id="3.30.70.260">
    <property type="match status" value="1"/>
</dbReference>
<dbReference type="Pfam" id="PF01842">
    <property type="entry name" value="ACT"/>
    <property type="match status" value="1"/>
</dbReference>
<dbReference type="Pfam" id="PF00571">
    <property type="entry name" value="CBS"/>
    <property type="match status" value="2"/>
</dbReference>
<dbReference type="EMBL" id="APBN01000005">
    <property type="protein sequence ID" value="EMT52132.1"/>
    <property type="molecule type" value="Genomic_DNA"/>
</dbReference>
<dbReference type="InterPro" id="IPR045865">
    <property type="entry name" value="ACT-like_dom_sf"/>
</dbReference>
<dbReference type="PANTHER" id="PTHR48108">
    <property type="entry name" value="CBS DOMAIN-CONTAINING PROTEIN CBSX2, CHLOROPLASTIC"/>
    <property type="match status" value="1"/>
</dbReference>
<dbReference type="AlphaFoldDB" id="M8DFE5"/>